<gene>
    <name evidence="3" type="ORF">HBA54_16405</name>
</gene>
<keyword evidence="4" id="KW-1185">Reference proteome</keyword>
<comment type="similarity">
    <text evidence="1">Belongs to the amidase family.</text>
</comment>
<dbReference type="Gene3D" id="3.90.1300.10">
    <property type="entry name" value="Amidase signature (AS) domain"/>
    <property type="match status" value="1"/>
</dbReference>
<comment type="caution">
    <text evidence="3">The sequence shown here is derived from an EMBL/GenBank/DDBJ whole genome shotgun (WGS) entry which is preliminary data.</text>
</comment>
<dbReference type="InterPro" id="IPR020556">
    <property type="entry name" value="Amidase_CS"/>
</dbReference>
<protein>
    <submittedName>
        <fullName evidence="3">Amidase</fullName>
        <ecNumber evidence="3">3.5.1.4</ecNumber>
    </submittedName>
</protein>
<evidence type="ECO:0000259" key="2">
    <source>
        <dbReference type="Pfam" id="PF01425"/>
    </source>
</evidence>
<keyword evidence="3" id="KW-0378">Hydrolase</keyword>
<name>A0A967EZE4_9PROT</name>
<dbReference type="InterPro" id="IPR036928">
    <property type="entry name" value="AS_sf"/>
</dbReference>
<evidence type="ECO:0000313" key="4">
    <source>
        <dbReference type="Proteomes" id="UP000761264"/>
    </source>
</evidence>
<dbReference type="EC" id="3.5.1.4" evidence="3"/>
<proteinExistence type="inferred from homology"/>
<dbReference type="Proteomes" id="UP000761264">
    <property type="component" value="Unassembled WGS sequence"/>
</dbReference>
<sequence>MSDDIAMLTAETLLAAFRAGELSPVDATRAALDRIERFNTKLNAFNLVDPEGALAAAGESQERWRLGVPRGRLDGCPVSIKDLLLTQGWPTLRGSKAIDRQQDWDEDAPAVARLKEHGAVLLGKTTSPEFGWKGVTDSPLDGITRNPWNPATTPGGSSGGAAAAVAAGMGPLALGTDGGGSVRIPAGFTGIYGLKPSFGRIPAYPLSPFGTVSHIGPMTRSVADAALLLSVLAEPDPRDAYGLPYDGSDYQQGLDDGIEGLRVAFSPSLGGHQVDPEVAALVAKAAWAFADLGAKVELAEPDLSGSDQVFRCLWYAGAANLMRRFDAAAQEEMDPGFREIAAEGARYSLLDYLAAVGRREELTVATNLFHTDYDLLITPSLPIEAFDAGVEVPAGRAMTRWPDWTPFSYPFNLTQQPAASLPCGLTAAGLPIGLQIVGPRYADALVLRASRAFEAAFPWSFPDLETSLA</sequence>
<reference evidence="3" key="1">
    <citation type="submission" date="2020-03" db="EMBL/GenBank/DDBJ databases">
        <title>Genome of Pelagibius litoralis DSM 21314T.</title>
        <authorList>
            <person name="Wang G."/>
        </authorList>
    </citation>
    <scope>NUCLEOTIDE SEQUENCE</scope>
    <source>
        <strain evidence="3">DSM 21314</strain>
    </source>
</reference>
<dbReference type="EMBL" id="JAAQPH010000012">
    <property type="protein sequence ID" value="NIA70190.1"/>
    <property type="molecule type" value="Genomic_DNA"/>
</dbReference>
<dbReference type="InterPro" id="IPR023631">
    <property type="entry name" value="Amidase_dom"/>
</dbReference>
<dbReference type="GO" id="GO:0004040">
    <property type="term" value="F:amidase activity"/>
    <property type="evidence" value="ECO:0007669"/>
    <property type="project" value="UniProtKB-EC"/>
</dbReference>
<evidence type="ECO:0000256" key="1">
    <source>
        <dbReference type="ARBA" id="ARBA00009199"/>
    </source>
</evidence>
<dbReference type="Pfam" id="PF01425">
    <property type="entry name" value="Amidase"/>
    <property type="match status" value="1"/>
</dbReference>
<dbReference type="InterPro" id="IPR000120">
    <property type="entry name" value="Amidase"/>
</dbReference>
<dbReference type="PANTHER" id="PTHR11895">
    <property type="entry name" value="TRANSAMIDASE"/>
    <property type="match status" value="1"/>
</dbReference>
<dbReference type="RefSeq" id="WP_167226538.1">
    <property type="nucleotide sequence ID" value="NZ_JAAQPH010000012.1"/>
</dbReference>
<dbReference type="SUPFAM" id="SSF75304">
    <property type="entry name" value="Amidase signature (AS) enzymes"/>
    <property type="match status" value="1"/>
</dbReference>
<accession>A0A967EZE4</accession>
<organism evidence="3 4">
    <name type="scientific">Pelagibius litoralis</name>
    <dbReference type="NCBI Taxonomy" id="374515"/>
    <lineage>
        <taxon>Bacteria</taxon>
        <taxon>Pseudomonadati</taxon>
        <taxon>Pseudomonadota</taxon>
        <taxon>Alphaproteobacteria</taxon>
        <taxon>Rhodospirillales</taxon>
        <taxon>Rhodovibrionaceae</taxon>
        <taxon>Pelagibius</taxon>
    </lineage>
</organism>
<dbReference type="PANTHER" id="PTHR11895:SF7">
    <property type="entry name" value="GLUTAMYL-TRNA(GLN) AMIDOTRANSFERASE SUBUNIT A, MITOCHONDRIAL"/>
    <property type="match status" value="1"/>
</dbReference>
<dbReference type="NCBIfam" id="NF004815">
    <property type="entry name" value="PRK06169.1"/>
    <property type="match status" value="1"/>
</dbReference>
<feature type="domain" description="Amidase" evidence="2">
    <location>
        <begin position="26"/>
        <end position="447"/>
    </location>
</feature>
<dbReference type="PROSITE" id="PS00571">
    <property type="entry name" value="AMIDASES"/>
    <property type="match status" value="1"/>
</dbReference>
<dbReference type="AlphaFoldDB" id="A0A967EZE4"/>
<evidence type="ECO:0000313" key="3">
    <source>
        <dbReference type="EMBL" id="NIA70190.1"/>
    </source>
</evidence>